<evidence type="ECO:0000313" key="2">
    <source>
        <dbReference type="EMBL" id="OHE92189.1"/>
    </source>
</evidence>
<reference evidence="2 3" key="1">
    <citation type="submission" date="2016-09" db="EMBL/GenBank/DDBJ databases">
        <authorList>
            <person name="Capua I."/>
            <person name="De Benedictis P."/>
            <person name="Joannis T."/>
            <person name="Lombin L.H."/>
            <person name="Cattoli G."/>
        </authorList>
    </citation>
    <scope>NUCLEOTIDE SEQUENCE [LARGE SCALE GENOMIC DNA]</scope>
    <source>
        <strain evidence="2 3">IMI 309357</strain>
    </source>
</reference>
<comment type="caution">
    <text evidence="2">The sequence shown here is derived from an EMBL/GenBank/DDBJ whole genome shotgun (WGS) entry which is preliminary data.</text>
</comment>
<protein>
    <submittedName>
        <fullName evidence="2">Uncharacterized protein</fullName>
    </submittedName>
</protein>
<name>A0A1G4ASP5_9PEZI</name>
<keyword evidence="1" id="KW-1133">Transmembrane helix</keyword>
<evidence type="ECO:0000313" key="3">
    <source>
        <dbReference type="Proteomes" id="UP000176998"/>
    </source>
</evidence>
<dbReference type="RefSeq" id="XP_022469359.1">
    <property type="nucleotide sequence ID" value="XM_022624154.1"/>
</dbReference>
<sequence length="95" mass="9989">MDLTITPSPHVPSWIVPAASGALLISGAVFCDMCYALMFIRSHATKHEWRHASLVAENVGVILAPMVVLGCAANHAVAGWWLSAPGTGHGDKNGK</sequence>
<dbReference type="GeneID" id="34565664"/>
<keyword evidence="1" id="KW-0472">Membrane</keyword>
<dbReference type="STRING" id="1209926.A0A1G4ASP5"/>
<evidence type="ECO:0000256" key="1">
    <source>
        <dbReference type="SAM" id="Phobius"/>
    </source>
</evidence>
<dbReference type="EMBL" id="MJBS01000156">
    <property type="protein sequence ID" value="OHE92189.1"/>
    <property type="molecule type" value="Genomic_DNA"/>
</dbReference>
<proteinExistence type="predicted"/>
<dbReference type="Proteomes" id="UP000176998">
    <property type="component" value="Unassembled WGS sequence"/>
</dbReference>
<dbReference type="AlphaFoldDB" id="A0A1G4ASP5"/>
<dbReference type="OrthoDB" id="5294024at2759"/>
<organism evidence="2 3">
    <name type="scientific">Colletotrichum orchidophilum</name>
    <dbReference type="NCBI Taxonomy" id="1209926"/>
    <lineage>
        <taxon>Eukaryota</taxon>
        <taxon>Fungi</taxon>
        <taxon>Dikarya</taxon>
        <taxon>Ascomycota</taxon>
        <taxon>Pezizomycotina</taxon>
        <taxon>Sordariomycetes</taxon>
        <taxon>Hypocreomycetidae</taxon>
        <taxon>Glomerellales</taxon>
        <taxon>Glomerellaceae</taxon>
        <taxon>Colletotrichum</taxon>
    </lineage>
</organism>
<accession>A0A1G4ASP5</accession>
<keyword evidence="3" id="KW-1185">Reference proteome</keyword>
<feature type="transmembrane region" description="Helical" evidence="1">
    <location>
        <begin position="14"/>
        <end position="40"/>
    </location>
</feature>
<gene>
    <name evidence="2" type="ORF">CORC01_12534</name>
</gene>
<feature type="transmembrane region" description="Helical" evidence="1">
    <location>
        <begin position="61"/>
        <end position="82"/>
    </location>
</feature>
<keyword evidence="1" id="KW-0812">Transmembrane</keyword>